<dbReference type="PANTHER" id="PTHR45747">
    <property type="entry name" value="HISTONE-LYSINE N-METHYLTRANSFERASE E(Z)"/>
    <property type="match status" value="1"/>
</dbReference>
<dbReference type="OrthoDB" id="6141102at2759"/>
<dbReference type="Gene3D" id="2.170.270.10">
    <property type="entry name" value="SET domain"/>
    <property type="match status" value="1"/>
</dbReference>
<dbReference type="Pfam" id="PF18264">
    <property type="entry name" value="preSET_CXC"/>
    <property type="match status" value="1"/>
</dbReference>
<dbReference type="InterPro" id="IPR026489">
    <property type="entry name" value="CXC_dom"/>
</dbReference>
<evidence type="ECO:0000313" key="9">
    <source>
        <dbReference type="EMBL" id="KAF2211453.1"/>
    </source>
</evidence>
<proteinExistence type="predicted"/>
<dbReference type="InterPro" id="IPR046341">
    <property type="entry name" value="SET_dom_sf"/>
</dbReference>
<keyword evidence="2" id="KW-0808">Transferase</keyword>
<dbReference type="SUPFAM" id="SSF82199">
    <property type="entry name" value="SET domain"/>
    <property type="match status" value="1"/>
</dbReference>
<keyword evidence="10" id="KW-1185">Reference proteome</keyword>
<evidence type="ECO:0000259" key="8">
    <source>
        <dbReference type="PROSITE" id="PS51633"/>
    </source>
</evidence>
<evidence type="ECO:0000256" key="5">
    <source>
        <dbReference type="ARBA" id="ARBA00023163"/>
    </source>
</evidence>
<dbReference type="Pfam" id="PF00856">
    <property type="entry name" value="SET"/>
    <property type="match status" value="1"/>
</dbReference>
<organism evidence="9 10">
    <name type="scientific">Cercospora zeae-maydis SCOH1-5</name>
    <dbReference type="NCBI Taxonomy" id="717836"/>
    <lineage>
        <taxon>Eukaryota</taxon>
        <taxon>Fungi</taxon>
        <taxon>Dikarya</taxon>
        <taxon>Ascomycota</taxon>
        <taxon>Pezizomycotina</taxon>
        <taxon>Dothideomycetes</taxon>
        <taxon>Dothideomycetidae</taxon>
        <taxon>Mycosphaerellales</taxon>
        <taxon>Mycosphaerellaceae</taxon>
        <taxon>Cercospora</taxon>
    </lineage>
</organism>
<reference evidence="9" key="1">
    <citation type="journal article" date="2020" name="Stud. Mycol.">
        <title>101 Dothideomycetes genomes: a test case for predicting lifestyles and emergence of pathogens.</title>
        <authorList>
            <person name="Haridas S."/>
            <person name="Albert R."/>
            <person name="Binder M."/>
            <person name="Bloem J."/>
            <person name="Labutti K."/>
            <person name="Salamov A."/>
            <person name="Andreopoulos B."/>
            <person name="Baker S."/>
            <person name="Barry K."/>
            <person name="Bills G."/>
            <person name="Bluhm B."/>
            <person name="Cannon C."/>
            <person name="Castanera R."/>
            <person name="Culley D."/>
            <person name="Daum C."/>
            <person name="Ezra D."/>
            <person name="Gonzalez J."/>
            <person name="Henrissat B."/>
            <person name="Kuo A."/>
            <person name="Liang C."/>
            <person name="Lipzen A."/>
            <person name="Lutzoni F."/>
            <person name="Magnuson J."/>
            <person name="Mondo S."/>
            <person name="Nolan M."/>
            <person name="Ohm R."/>
            <person name="Pangilinan J."/>
            <person name="Park H.-J."/>
            <person name="Ramirez L."/>
            <person name="Alfaro M."/>
            <person name="Sun H."/>
            <person name="Tritt A."/>
            <person name="Yoshinaga Y."/>
            <person name="Zwiers L.-H."/>
            <person name="Turgeon B."/>
            <person name="Goodwin S."/>
            <person name="Spatafora J."/>
            <person name="Crous P."/>
            <person name="Grigoriev I."/>
        </authorList>
    </citation>
    <scope>NUCLEOTIDE SEQUENCE</scope>
    <source>
        <strain evidence="9">SCOH1-5</strain>
    </source>
</reference>
<dbReference type="PANTHER" id="PTHR45747:SF4">
    <property type="entry name" value="HISTONE-LYSINE N-METHYLTRANSFERASE E(Z)"/>
    <property type="match status" value="1"/>
</dbReference>
<evidence type="ECO:0008006" key="11">
    <source>
        <dbReference type="Google" id="ProtNLM"/>
    </source>
</evidence>
<sequence>LQYLCPFHGEIRGEPDHDVEGGDPDNKVVETDVILPQVVNYRKRVGFPSTVDSEPSTVDKRRTLEYWEKGLFGNLKWTPDDRGPFYPCHHPGVLCSDARCSCFDNKIACEKSCSCGLGCKRKWKGCSCLSSARPNQKAKLICWSDDRCVCYAKGRECDPDLCGTCGVADVLDPVHRHDDRVLQGRCRMSGLQRGIPKHTILGDSGVHGLGLYACEDMFEDDFVGEYKGETITKPEAERRGAVNHHQKLSYLFSLNAEQEIDGTYFGGKTRFINHIVAKKANLRPRIIMVNTVFRIAMFANRTIKAGEELFFDYGPMFPQEQ</sequence>
<feature type="non-terminal residue" evidence="9">
    <location>
        <position position="1"/>
    </location>
</feature>
<evidence type="ECO:0000256" key="2">
    <source>
        <dbReference type="ARBA" id="ARBA00022679"/>
    </source>
</evidence>
<dbReference type="InterPro" id="IPR001214">
    <property type="entry name" value="SET_dom"/>
</dbReference>
<protein>
    <recommendedName>
        <fullName evidence="11">SET domain-containing protein</fullName>
    </recommendedName>
</protein>
<evidence type="ECO:0000313" key="10">
    <source>
        <dbReference type="Proteomes" id="UP000799539"/>
    </source>
</evidence>
<dbReference type="InterPro" id="IPR045318">
    <property type="entry name" value="EZH1/2-like"/>
</dbReference>
<dbReference type="Proteomes" id="UP000799539">
    <property type="component" value="Unassembled WGS sequence"/>
</dbReference>
<dbReference type="AlphaFoldDB" id="A0A6A6FDM6"/>
<keyword evidence="4" id="KW-0805">Transcription regulation</keyword>
<dbReference type="InterPro" id="IPR041355">
    <property type="entry name" value="Pre-SET_CXC"/>
</dbReference>
<evidence type="ECO:0000256" key="6">
    <source>
        <dbReference type="ARBA" id="ARBA00048568"/>
    </source>
</evidence>
<dbReference type="EMBL" id="ML992676">
    <property type="protein sequence ID" value="KAF2211453.1"/>
    <property type="molecule type" value="Genomic_DNA"/>
</dbReference>
<evidence type="ECO:0000256" key="1">
    <source>
        <dbReference type="ARBA" id="ARBA00022603"/>
    </source>
</evidence>
<name>A0A6A6FDM6_9PEZI</name>
<dbReference type="SMART" id="SM00317">
    <property type="entry name" value="SET"/>
    <property type="match status" value="1"/>
</dbReference>
<comment type="catalytic activity">
    <reaction evidence="6">
        <text>L-lysyl(27)-[histone H3] + 3 S-adenosyl-L-methionine = N(6),N(6),N(6)-trimethyl-L-lysyl(27)-[histone H3] + 3 S-adenosyl-L-homocysteine + 3 H(+)</text>
        <dbReference type="Rhea" id="RHEA:60292"/>
        <dbReference type="Rhea" id="RHEA-COMP:15535"/>
        <dbReference type="Rhea" id="RHEA-COMP:15548"/>
        <dbReference type="ChEBI" id="CHEBI:15378"/>
        <dbReference type="ChEBI" id="CHEBI:29969"/>
        <dbReference type="ChEBI" id="CHEBI:57856"/>
        <dbReference type="ChEBI" id="CHEBI:59789"/>
        <dbReference type="ChEBI" id="CHEBI:61961"/>
        <dbReference type="EC" id="2.1.1.356"/>
    </reaction>
</comment>
<evidence type="ECO:0000256" key="3">
    <source>
        <dbReference type="ARBA" id="ARBA00022691"/>
    </source>
</evidence>
<dbReference type="GO" id="GO:0031507">
    <property type="term" value="P:heterochromatin formation"/>
    <property type="evidence" value="ECO:0007669"/>
    <property type="project" value="TreeGrafter"/>
</dbReference>
<keyword evidence="3" id="KW-0949">S-adenosyl-L-methionine</keyword>
<dbReference type="GO" id="GO:0140951">
    <property type="term" value="F:histone H3K27 trimethyltransferase activity"/>
    <property type="evidence" value="ECO:0007669"/>
    <property type="project" value="UniProtKB-EC"/>
</dbReference>
<dbReference type="PROSITE" id="PS50280">
    <property type="entry name" value="SET"/>
    <property type="match status" value="1"/>
</dbReference>
<evidence type="ECO:0000256" key="4">
    <source>
        <dbReference type="ARBA" id="ARBA00023015"/>
    </source>
</evidence>
<feature type="non-terminal residue" evidence="9">
    <location>
        <position position="321"/>
    </location>
</feature>
<dbReference type="GO" id="GO:0032259">
    <property type="term" value="P:methylation"/>
    <property type="evidence" value="ECO:0007669"/>
    <property type="project" value="UniProtKB-KW"/>
</dbReference>
<gene>
    <name evidence="9" type="ORF">CERZMDRAFT_25236</name>
</gene>
<evidence type="ECO:0000259" key="7">
    <source>
        <dbReference type="PROSITE" id="PS50280"/>
    </source>
</evidence>
<dbReference type="GO" id="GO:0003682">
    <property type="term" value="F:chromatin binding"/>
    <property type="evidence" value="ECO:0007669"/>
    <property type="project" value="TreeGrafter"/>
</dbReference>
<feature type="domain" description="CXC" evidence="8">
    <location>
        <begin position="61"/>
        <end position="182"/>
    </location>
</feature>
<keyword evidence="5" id="KW-0804">Transcription</keyword>
<keyword evidence="1" id="KW-0489">Methyltransferase</keyword>
<accession>A0A6A6FDM6</accession>
<dbReference type="GO" id="GO:0005634">
    <property type="term" value="C:nucleus"/>
    <property type="evidence" value="ECO:0007669"/>
    <property type="project" value="TreeGrafter"/>
</dbReference>
<feature type="domain" description="SET" evidence="7">
    <location>
        <begin position="196"/>
        <end position="314"/>
    </location>
</feature>
<dbReference type="PROSITE" id="PS51633">
    <property type="entry name" value="CXC"/>
    <property type="match status" value="1"/>
</dbReference>